<feature type="domain" description="ABC transmembrane type-1" evidence="8">
    <location>
        <begin position="69"/>
        <end position="256"/>
    </location>
</feature>
<keyword evidence="6 7" id="KW-0472">Membrane</keyword>
<organism evidence="9 10">
    <name type="scientific">Methylobacterium terricola</name>
    <dbReference type="NCBI Taxonomy" id="2583531"/>
    <lineage>
        <taxon>Bacteria</taxon>
        <taxon>Pseudomonadati</taxon>
        <taxon>Pseudomonadota</taxon>
        <taxon>Alphaproteobacteria</taxon>
        <taxon>Hyphomicrobiales</taxon>
        <taxon>Methylobacteriaceae</taxon>
        <taxon>Methylobacterium</taxon>
    </lineage>
</organism>
<name>A0A5C4LD26_9HYPH</name>
<dbReference type="PANTHER" id="PTHR32243">
    <property type="entry name" value="MALTOSE TRANSPORT SYSTEM PERMEASE-RELATED"/>
    <property type="match status" value="1"/>
</dbReference>
<dbReference type="PANTHER" id="PTHR32243:SF18">
    <property type="entry name" value="INNER MEMBRANE ABC TRANSPORTER PERMEASE PROTEIN YCJP"/>
    <property type="match status" value="1"/>
</dbReference>
<evidence type="ECO:0000313" key="9">
    <source>
        <dbReference type="EMBL" id="TNC09862.1"/>
    </source>
</evidence>
<dbReference type="InterPro" id="IPR035906">
    <property type="entry name" value="MetI-like_sf"/>
</dbReference>
<gene>
    <name evidence="9" type="ORF">FF100_25025</name>
</gene>
<evidence type="ECO:0000256" key="2">
    <source>
        <dbReference type="ARBA" id="ARBA00022448"/>
    </source>
</evidence>
<dbReference type="AlphaFoldDB" id="A0A5C4LD26"/>
<evidence type="ECO:0000256" key="6">
    <source>
        <dbReference type="ARBA" id="ARBA00023136"/>
    </source>
</evidence>
<evidence type="ECO:0000313" key="10">
    <source>
        <dbReference type="Proteomes" id="UP000305267"/>
    </source>
</evidence>
<dbReference type="InterPro" id="IPR000515">
    <property type="entry name" value="MetI-like"/>
</dbReference>
<keyword evidence="4 7" id="KW-0812">Transmembrane</keyword>
<protein>
    <submittedName>
        <fullName evidence="9">Carbohydrate ABC transporter permease</fullName>
    </submittedName>
</protein>
<evidence type="ECO:0000259" key="8">
    <source>
        <dbReference type="PROSITE" id="PS50928"/>
    </source>
</evidence>
<keyword evidence="2 7" id="KW-0813">Transport</keyword>
<proteinExistence type="inferred from homology"/>
<dbReference type="Gene3D" id="1.10.3720.10">
    <property type="entry name" value="MetI-like"/>
    <property type="match status" value="1"/>
</dbReference>
<comment type="subcellular location">
    <subcellularLocation>
        <location evidence="1 7">Cell membrane</location>
        <topology evidence="1 7">Multi-pass membrane protein</topology>
    </subcellularLocation>
</comment>
<dbReference type="Pfam" id="PF00528">
    <property type="entry name" value="BPD_transp_1"/>
    <property type="match status" value="1"/>
</dbReference>
<keyword evidence="3" id="KW-1003">Cell membrane</keyword>
<keyword evidence="10" id="KW-1185">Reference proteome</keyword>
<dbReference type="OrthoDB" id="9815445at2"/>
<dbReference type="PROSITE" id="PS50928">
    <property type="entry name" value="ABC_TM1"/>
    <property type="match status" value="1"/>
</dbReference>
<dbReference type="Proteomes" id="UP000305267">
    <property type="component" value="Unassembled WGS sequence"/>
</dbReference>
<feature type="transmembrane region" description="Helical" evidence="7">
    <location>
        <begin position="235"/>
        <end position="256"/>
    </location>
</feature>
<evidence type="ECO:0000256" key="1">
    <source>
        <dbReference type="ARBA" id="ARBA00004651"/>
    </source>
</evidence>
<comment type="caution">
    <text evidence="9">The sequence shown here is derived from an EMBL/GenBank/DDBJ whole genome shotgun (WGS) entry which is preliminary data.</text>
</comment>
<sequence>MTPPAARRILGRLQVAAMLVAVLAPLAWMVLSSFKVSRDVMALPPRLIFTPTLDNYRELFLRTDFLHNTWNSLVVALGATLLGLVLGAPAAFAIAWHRTTWPATLTLFARMAPGTLFLLPWFILFSQVDLVGTYTVLILTHGAITVPVALWTLLPYFDALPRALIESAQMDGCRPHAILGRIALPLVAPGLVVAAILCFVFTWNYFLFALALSGFDTKTAIVASFNFIGEGVTNWGALMAAATMIALPPLVLALLVQRHLVSGLSSGAVKG</sequence>
<dbReference type="GO" id="GO:0055085">
    <property type="term" value="P:transmembrane transport"/>
    <property type="evidence" value="ECO:0007669"/>
    <property type="project" value="InterPro"/>
</dbReference>
<evidence type="ECO:0000256" key="3">
    <source>
        <dbReference type="ARBA" id="ARBA00022475"/>
    </source>
</evidence>
<dbReference type="EMBL" id="VDDA01000015">
    <property type="protein sequence ID" value="TNC09862.1"/>
    <property type="molecule type" value="Genomic_DNA"/>
</dbReference>
<reference evidence="9 10" key="1">
    <citation type="submission" date="2019-06" db="EMBL/GenBank/DDBJ databases">
        <title>Genome of Methylobacterium sp. 17Sr1-39.</title>
        <authorList>
            <person name="Seo T."/>
        </authorList>
    </citation>
    <scope>NUCLEOTIDE SEQUENCE [LARGE SCALE GENOMIC DNA]</scope>
    <source>
        <strain evidence="9 10">17Sr1-39</strain>
    </source>
</reference>
<feature type="transmembrane region" description="Helical" evidence="7">
    <location>
        <begin position="107"/>
        <end position="128"/>
    </location>
</feature>
<dbReference type="RefSeq" id="WP_139038490.1">
    <property type="nucleotide sequence ID" value="NZ_VDDA01000015.1"/>
</dbReference>
<evidence type="ECO:0000256" key="7">
    <source>
        <dbReference type="RuleBase" id="RU363032"/>
    </source>
</evidence>
<dbReference type="GO" id="GO:0005886">
    <property type="term" value="C:plasma membrane"/>
    <property type="evidence" value="ECO:0007669"/>
    <property type="project" value="UniProtKB-SubCell"/>
</dbReference>
<evidence type="ECO:0000256" key="5">
    <source>
        <dbReference type="ARBA" id="ARBA00022989"/>
    </source>
</evidence>
<feature type="transmembrane region" description="Helical" evidence="7">
    <location>
        <begin position="134"/>
        <end position="157"/>
    </location>
</feature>
<dbReference type="InterPro" id="IPR050901">
    <property type="entry name" value="BP-dep_ABC_trans_perm"/>
</dbReference>
<feature type="transmembrane region" description="Helical" evidence="7">
    <location>
        <begin position="12"/>
        <end position="31"/>
    </location>
</feature>
<evidence type="ECO:0000256" key="4">
    <source>
        <dbReference type="ARBA" id="ARBA00022692"/>
    </source>
</evidence>
<feature type="transmembrane region" description="Helical" evidence="7">
    <location>
        <begin position="73"/>
        <end position="95"/>
    </location>
</feature>
<dbReference type="SUPFAM" id="SSF161098">
    <property type="entry name" value="MetI-like"/>
    <property type="match status" value="1"/>
</dbReference>
<accession>A0A5C4LD26</accession>
<dbReference type="CDD" id="cd06261">
    <property type="entry name" value="TM_PBP2"/>
    <property type="match status" value="1"/>
</dbReference>
<comment type="similarity">
    <text evidence="7">Belongs to the binding-protein-dependent transport system permease family.</text>
</comment>
<keyword evidence="5 7" id="KW-1133">Transmembrane helix</keyword>
<feature type="transmembrane region" description="Helical" evidence="7">
    <location>
        <begin position="178"/>
        <end position="206"/>
    </location>
</feature>